<dbReference type="SUPFAM" id="SSF46785">
    <property type="entry name" value="Winged helix' DNA-binding domain"/>
    <property type="match status" value="1"/>
</dbReference>
<comment type="cofactor">
    <cofactor evidence="12">
        <name>Mn(2+)</name>
        <dbReference type="ChEBI" id="CHEBI:29035"/>
    </cofactor>
    <cofactor evidence="12">
        <name>Fe(2+)</name>
        <dbReference type="ChEBI" id="CHEBI:29033"/>
    </cofactor>
    <text evidence="12">Binds 1 Mn(2+) or Fe(2+) ion per subunit.</text>
</comment>
<keyword evidence="5 11" id="KW-0479">Metal-binding</keyword>
<keyword evidence="7 12" id="KW-0408">Iron</keyword>
<evidence type="ECO:0000256" key="3">
    <source>
        <dbReference type="ARBA" id="ARBA00022490"/>
    </source>
</evidence>
<evidence type="ECO:0000313" key="14">
    <source>
        <dbReference type="Proteomes" id="UP000074382"/>
    </source>
</evidence>
<comment type="caution">
    <text evidence="13">The sequence shown here is derived from an EMBL/GenBank/DDBJ whole genome shotgun (WGS) entry which is preliminary data.</text>
</comment>
<evidence type="ECO:0000256" key="10">
    <source>
        <dbReference type="ARBA" id="ARBA00023163"/>
    </source>
</evidence>
<dbReference type="InterPro" id="IPR036388">
    <property type="entry name" value="WH-like_DNA-bd_sf"/>
</dbReference>
<dbReference type="GO" id="GO:1900376">
    <property type="term" value="P:regulation of secondary metabolite biosynthetic process"/>
    <property type="evidence" value="ECO:0007669"/>
    <property type="project" value="TreeGrafter"/>
</dbReference>
<reference evidence="14" key="1">
    <citation type="journal article" date="2017" name="Acta Aliment.">
        <title>Plant polysaccharide degrading enzyme system of Thermpbifida cellulosilytica TB100 revealed by de novo genome project data.</title>
        <authorList>
            <person name="Toth A."/>
            <person name="Baka E."/>
            <person name="Luzics S."/>
            <person name="Bata-Vidacs I."/>
            <person name="Nagy I."/>
            <person name="Balint B."/>
            <person name="Herceg R."/>
            <person name="Olasz F."/>
            <person name="Wilk T."/>
            <person name="Nagy T."/>
            <person name="Kriszt B."/>
            <person name="Nagy I."/>
            <person name="Kukolya J."/>
        </authorList>
    </citation>
    <scope>NUCLEOTIDE SEQUENCE [LARGE SCALE GENOMIC DNA]</scope>
    <source>
        <strain evidence="14">TB100</strain>
    </source>
</reference>
<proteinExistence type="inferred from homology"/>
<organism evidence="13 14">
    <name type="scientific">Thermobifida cellulosilytica TB100</name>
    <dbReference type="NCBI Taxonomy" id="665004"/>
    <lineage>
        <taxon>Bacteria</taxon>
        <taxon>Bacillati</taxon>
        <taxon>Actinomycetota</taxon>
        <taxon>Actinomycetes</taxon>
        <taxon>Streptosporangiales</taxon>
        <taxon>Nocardiopsidaceae</taxon>
        <taxon>Thermobifida</taxon>
    </lineage>
</organism>
<evidence type="ECO:0000256" key="9">
    <source>
        <dbReference type="ARBA" id="ARBA00023125"/>
    </source>
</evidence>
<feature type="binding site" evidence="12">
    <location>
        <position position="105"/>
    </location>
    <ligand>
        <name>Fe cation</name>
        <dbReference type="ChEBI" id="CHEBI:24875"/>
    </ligand>
</feature>
<dbReference type="AlphaFoldDB" id="A0A147KGK5"/>
<keyword evidence="10" id="KW-0804">Transcription</keyword>
<dbReference type="GO" id="GO:0005737">
    <property type="term" value="C:cytoplasm"/>
    <property type="evidence" value="ECO:0007669"/>
    <property type="project" value="UniProtKB-SubCell"/>
</dbReference>
<evidence type="ECO:0000256" key="5">
    <source>
        <dbReference type="ARBA" id="ARBA00022723"/>
    </source>
</evidence>
<dbReference type="InterPro" id="IPR002481">
    <property type="entry name" value="FUR"/>
</dbReference>
<evidence type="ECO:0000256" key="2">
    <source>
        <dbReference type="ARBA" id="ARBA00007957"/>
    </source>
</evidence>
<protein>
    <submittedName>
        <fullName evidence="13">Fur family transcriptional regulator</fullName>
    </submittedName>
</protein>
<evidence type="ECO:0000313" key="13">
    <source>
        <dbReference type="EMBL" id="KUP96444.1"/>
    </source>
</evidence>
<evidence type="ECO:0000256" key="7">
    <source>
        <dbReference type="ARBA" id="ARBA00023004"/>
    </source>
</evidence>
<evidence type="ECO:0000256" key="4">
    <source>
        <dbReference type="ARBA" id="ARBA00022491"/>
    </source>
</evidence>
<dbReference type="Pfam" id="PF01475">
    <property type="entry name" value="FUR"/>
    <property type="match status" value="1"/>
</dbReference>
<dbReference type="PANTHER" id="PTHR33202:SF18">
    <property type="entry name" value="TRANSCRIPTIONAL REGULATOR FURA"/>
    <property type="match status" value="1"/>
</dbReference>
<evidence type="ECO:0000256" key="11">
    <source>
        <dbReference type="PIRSR" id="PIRSR602481-1"/>
    </source>
</evidence>
<dbReference type="InterPro" id="IPR036390">
    <property type="entry name" value="WH_DNA-bd_sf"/>
</dbReference>
<dbReference type="EMBL" id="LGEM01000089">
    <property type="protein sequence ID" value="KUP96444.1"/>
    <property type="molecule type" value="Genomic_DNA"/>
</dbReference>
<comment type="cofactor">
    <cofactor evidence="11">
        <name>Zn(2+)</name>
        <dbReference type="ChEBI" id="CHEBI:29105"/>
    </cofactor>
    <text evidence="11">Binds 1 zinc ion per subunit.</text>
</comment>
<keyword evidence="14" id="KW-1185">Reference proteome</keyword>
<feature type="binding site" evidence="11">
    <location>
        <position position="93"/>
    </location>
    <ligand>
        <name>Zn(2+)</name>
        <dbReference type="ChEBI" id="CHEBI:29105"/>
    </ligand>
</feature>
<dbReference type="PANTHER" id="PTHR33202">
    <property type="entry name" value="ZINC UPTAKE REGULATION PROTEIN"/>
    <property type="match status" value="1"/>
</dbReference>
<comment type="similarity">
    <text evidence="2">Belongs to the Fur family.</text>
</comment>
<dbReference type="GO" id="GO:0045892">
    <property type="term" value="P:negative regulation of DNA-templated transcription"/>
    <property type="evidence" value="ECO:0007669"/>
    <property type="project" value="TreeGrafter"/>
</dbReference>
<dbReference type="STRING" id="665004.AC529_11800"/>
<dbReference type="GO" id="GO:0000976">
    <property type="term" value="F:transcription cis-regulatory region binding"/>
    <property type="evidence" value="ECO:0007669"/>
    <property type="project" value="TreeGrafter"/>
</dbReference>
<name>A0A147KGK5_THECS</name>
<comment type="subcellular location">
    <subcellularLocation>
        <location evidence="1">Cytoplasm</location>
    </subcellularLocation>
</comment>
<evidence type="ECO:0000256" key="12">
    <source>
        <dbReference type="PIRSR" id="PIRSR602481-2"/>
    </source>
</evidence>
<feature type="binding site" evidence="11">
    <location>
        <position position="90"/>
    </location>
    <ligand>
        <name>Zn(2+)</name>
        <dbReference type="ChEBI" id="CHEBI:29105"/>
    </ligand>
</feature>
<gene>
    <name evidence="13" type="ORF">AC529_11800</name>
</gene>
<dbReference type="OrthoDB" id="5242893at2"/>
<dbReference type="CDD" id="cd07153">
    <property type="entry name" value="Fur_like"/>
    <property type="match status" value="1"/>
</dbReference>
<dbReference type="PATRIC" id="fig|665004.4.peg.1058"/>
<feature type="binding site" evidence="11">
    <location>
        <position position="133"/>
    </location>
    <ligand>
        <name>Zn(2+)</name>
        <dbReference type="ChEBI" id="CHEBI:29105"/>
    </ligand>
</feature>
<keyword evidence="4" id="KW-0678">Repressor</keyword>
<dbReference type="Gene3D" id="1.10.10.10">
    <property type="entry name" value="Winged helix-like DNA-binding domain superfamily/Winged helix DNA-binding domain"/>
    <property type="match status" value="1"/>
</dbReference>
<keyword evidence="8" id="KW-0805">Transcription regulation</keyword>
<feature type="binding site" evidence="11">
    <location>
        <position position="130"/>
    </location>
    <ligand>
        <name>Zn(2+)</name>
        <dbReference type="ChEBI" id="CHEBI:29105"/>
    </ligand>
</feature>
<accession>A0A147KGK5</accession>
<keyword evidence="3" id="KW-0963">Cytoplasm</keyword>
<dbReference type="GO" id="GO:0003700">
    <property type="term" value="F:DNA-binding transcription factor activity"/>
    <property type="evidence" value="ECO:0007669"/>
    <property type="project" value="InterPro"/>
</dbReference>
<evidence type="ECO:0000256" key="1">
    <source>
        <dbReference type="ARBA" id="ARBA00004496"/>
    </source>
</evidence>
<sequence length="142" mass="15003">MDDAASLRAAGLRVTAARLAILDAVRQGDHLDADGVARAVRDRVGHVSTQAVYDSLHALTAAGLLRRIEPAGSPARYETRVGDNHHHLVCRTCGTVTDIDCVVGEAPCLQPSQMHGYTVDEAEVVFWGICPACQANGAESTA</sequence>
<dbReference type="Proteomes" id="UP000074382">
    <property type="component" value="Unassembled WGS sequence"/>
</dbReference>
<evidence type="ECO:0000256" key="6">
    <source>
        <dbReference type="ARBA" id="ARBA00022833"/>
    </source>
</evidence>
<dbReference type="Gene3D" id="3.30.1490.190">
    <property type="match status" value="1"/>
</dbReference>
<dbReference type="GO" id="GO:0008270">
    <property type="term" value="F:zinc ion binding"/>
    <property type="evidence" value="ECO:0007669"/>
    <property type="project" value="TreeGrafter"/>
</dbReference>
<dbReference type="InterPro" id="IPR043135">
    <property type="entry name" value="Fur_C"/>
</dbReference>
<keyword evidence="9" id="KW-0238">DNA-binding</keyword>
<keyword evidence="6 11" id="KW-0862">Zinc</keyword>
<evidence type="ECO:0000256" key="8">
    <source>
        <dbReference type="ARBA" id="ARBA00023015"/>
    </source>
</evidence>
<dbReference type="RefSeq" id="WP_068753873.1">
    <property type="nucleotide sequence ID" value="NZ_KQ950180.1"/>
</dbReference>